<evidence type="ECO:0000313" key="3">
    <source>
        <dbReference type="Proteomes" id="UP001595900"/>
    </source>
</evidence>
<evidence type="ECO:0000259" key="1">
    <source>
        <dbReference type="Pfam" id="PF01156"/>
    </source>
</evidence>
<dbReference type="RefSeq" id="WP_390228449.1">
    <property type="nucleotide sequence ID" value="NZ_JBHSCN010000005.1"/>
</dbReference>
<keyword evidence="2" id="KW-0378">Hydrolase</keyword>
<dbReference type="EMBL" id="JBHSCN010000005">
    <property type="protein sequence ID" value="MFC4243415.1"/>
    <property type="molecule type" value="Genomic_DNA"/>
</dbReference>
<name>A0ABV8Q4X5_9MICO</name>
<dbReference type="SUPFAM" id="SSF53590">
    <property type="entry name" value="Nucleoside hydrolase"/>
    <property type="match status" value="1"/>
</dbReference>
<sequence>MTIPKRLIIETDVYSDVDDIGALAVAHHYADAGVAELISIGVNTPSRYGYRAVRVVNDYFGREVPIGIRRPLDESVFETDYARFLWEAYGTGVDDSEPDDAVAVHRRALDASPDRSVTVVSIGFFDNLERLIDSSGDDASPLSGLELIRAKVERLVVMGGHFPAGHEFNIEQSPRSASRTLARWPTPVDFLGWEVGLPVITGRALSMRGDDDVVGAAYRRYSGAGNGRESWDPLTIRLAVLGAAPDLQYSPPGTVRIDENGGTSFQPSPDGAHRYVRLAAPPEAAASALDAVLERTPQWREKAVSNRLDLGRESVDI</sequence>
<dbReference type="PANTHER" id="PTHR43264">
    <property type="match status" value="1"/>
</dbReference>
<protein>
    <submittedName>
        <fullName evidence="2">Nucleoside hydrolase</fullName>
    </submittedName>
</protein>
<dbReference type="InterPro" id="IPR001910">
    <property type="entry name" value="Inosine/uridine_hydrolase_dom"/>
</dbReference>
<comment type="caution">
    <text evidence="2">The sequence shown here is derived from an EMBL/GenBank/DDBJ whole genome shotgun (WGS) entry which is preliminary data.</text>
</comment>
<dbReference type="Pfam" id="PF01156">
    <property type="entry name" value="IU_nuc_hydro"/>
    <property type="match status" value="1"/>
</dbReference>
<organism evidence="2 3">
    <name type="scientific">Gryllotalpicola reticulitermitis</name>
    <dbReference type="NCBI Taxonomy" id="1184153"/>
    <lineage>
        <taxon>Bacteria</taxon>
        <taxon>Bacillati</taxon>
        <taxon>Actinomycetota</taxon>
        <taxon>Actinomycetes</taxon>
        <taxon>Micrococcales</taxon>
        <taxon>Microbacteriaceae</taxon>
        <taxon>Gryllotalpicola</taxon>
    </lineage>
</organism>
<keyword evidence="3" id="KW-1185">Reference proteome</keyword>
<feature type="domain" description="Inosine/uridine-preferring nucleoside hydrolase" evidence="1">
    <location>
        <begin position="7"/>
        <end position="205"/>
    </location>
</feature>
<gene>
    <name evidence="2" type="ORF">ACFOYW_08520</name>
</gene>
<dbReference type="PANTHER" id="PTHR43264:SF1">
    <property type="entry name" value="INOSINE_URIDINE-PREFERRING NUCLEOSIDE HYDROLASE DOMAIN-CONTAINING PROTEIN"/>
    <property type="match status" value="1"/>
</dbReference>
<evidence type="ECO:0000313" key="2">
    <source>
        <dbReference type="EMBL" id="MFC4243415.1"/>
    </source>
</evidence>
<dbReference type="GO" id="GO:0016787">
    <property type="term" value="F:hydrolase activity"/>
    <property type="evidence" value="ECO:0007669"/>
    <property type="project" value="UniProtKB-KW"/>
</dbReference>
<reference evidence="3" key="1">
    <citation type="journal article" date="2019" name="Int. J. Syst. Evol. Microbiol.">
        <title>The Global Catalogue of Microorganisms (GCM) 10K type strain sequencing project: providing services to taxonomists for standard genome sequencing and annotation.</title>
        <authorList>
            <consortium name="The Broad Institute Genomics Platform"/>
            <consortium name="The Broad Institute Genome Sequencing Center for Infectious Disease"/>
            <person name="Wu L."/>
            <person name="Ma J."/>
        </authorList>
    </citation>
    <scope>NUCLEOTIDE SEQUENCE [LARGE SCALE GENOMIC DNA]</scope>
    <source>
        <strain evidence="3">CGMCC 1.10363</strain>
    </source>
</reference>
<accession>A0ABV8Q4X5</accession>
<proteinExistence type="predicted"/>
<dbReference type="Proteomes" id="UP001595900">
    <property type="component" value="Unassembled WGS sequence"/>
</dbReference>
<dbReference type="Gene3D" id="3.90.245.10">
    <property type="entry name" value="Ribonucleoside hydrolase-like"/>
    <property type="match status" value="1"/>
</dbReference>
<dbReference type="InterPro" id="IPR036452">
    <property type="entry name" value="Ribo_hydro-like"/>
</dbReference>